<evidence type="ECO:0000313" key="2">
    <source>
        <dbReference type="Proteomes" id="UP000789342"/>
    </source>
</evidence>
<gene>
    <name evidence="1" type="ORF">AMORRO_LOCUS10086</name>
</gene>
<dbReference type="Proteomes" id="UP000789342">
    <property type="component" value="Unassembled WGS sequence"/>
</dbReference>
<reference evidence="1" key="1">
    <citation type="submission" date="2021-06" db="EMBL/GenBank/DDBJ databases">
        <authorList>
            <person name="Kallberg Y."/>
            <person name="Tangrot J."/>
            <person name="Rosling A."/>
        </authorList>
    </citation>
    <scope>NUCLEOTIDE SEQUENCE</scope>
    <source>
        <strain evidence="1">CL551</strain>
    </source>
</reference>
<feature type="non-terminal residue" evidence="1">
    <location>
        <position position="1"/>
    </location>
</feature>
<accession>A0A9N9DV45</accession>
<comment type="caution">
    <text evidence="1">The sequence shown here is derived from an EMBL/GenBank/DDBJ whole genome shotgun (WGS) entry which is preliminary data.</text>
</comment>
<evidence type="ECO:0000313" key="1">
    <source>
        <dbReference type="EMBL" id="CAG8653694.1"/>
    </source>
</evidence>
<proteinExistence type="predicted"/>
<organism evidence="1 2">
    <name type="scientific">Acaulospora morrowiae</name>
    <dbReference type="NCBI Taxonomy" id="94023"/>
    <lineage>
        <taxon>Eukaryota</taxon>
        <taxon>Fungi</taxon>
        <taxon>Fungi incertae sedis</taxon>
        <taxon>Mucoromycota</taxon>
        <taxon>Glomeromycotina</taxon>
        <taxon>Glomeromycetes</taxon>
        <taxon>Diversisporales</taxon>
        <taxon>Acaulosporaceae</taxon>
        <taxon>Acaulospora</taxon>
    </lineage>
</organism>
<name>A0A9N9DV45_9GLOM</name>
<keyword evidence="2" id="KW-1185">Reference proteome</keyword>
<dbReference type="EMBL" id="CAJVPV010010664">
    <property type="protein sequence ID" value="CAG8653694.1"/>
    <property type="molecule type" value="Genomic_DNA"/>
</dbReference>
<sequence>IQMSSFFASSVSLDFFDSVSDFSTRDVLLGIMRKKHMRSQEVKSIQNVNMNVILACEKNTLKRKVLFCWILAHSYGEVLRWFILAQAIAQLRLLTLKVFLFLYLGFDRWCSGAQQRHQCSCNYYCN</sequence>
<dbReference type="AlphaFoldDB" id="A0A9N9DV45"/>
<protein>
    <submittedName>
        <fullName evidence="1">9341_t:CDS:1</fullName>
    </submittedName>
</protein>